<comment type="caution">
    <text evidence="1">The sequence shown here is derived from an EMBL/GenBank/DDBJ whole genome shotgun (WGS) entry which is preliminary data.</text>
</comment>
<evidence type="ECO:0000313" key="2">
    <source>
        <dbReference type="Proteomes" id="UP000271468"/>
    </source>
</evidence>
<accession>A0A3M3J9E4</accession>
<reference evidence="1 2" key="1">
    <citation type="submission" date="2018-08" db="EMBL/GenBank/DDBJ databases">
        <title>Recombination of ecologically and evolutionarily significant loci maintains genetic cohesion in the Pseudomonas syringae species complex.</title>
        <authorList>
            <person name="Dillon M."/>
            <person name="Thakur S."/>
            <person name="Almeida R.N.D."/>
            <person name="Weir B.S."/>
            <person name="Guttman D.S."/>
        </authorList>
    </citation>
    <scope>NUCLEOTIDE SEQUENCE [LARGE SCALE GENOMIC DNA]</scope>
    <source>
        <strain evidence="1 2">ICMP 12341</strain>
    </source>
</reference>
<name>A0A3M3J9E4_9PSED</name>
<evidence type="ECO:0000313" key="1">
    <source>
        <dbReference type="EMBL" id="RMN07256.1"/>
    </source>
</evidence>
<proteinExistence type="predicted"/>
<dbReference type="Proteomes" id="UP000271468">
    <property type="component" value="Unassembled WGS sequence"/>
</dbReference>
<dbReference type="EMBL" id="RBOV01000373">
    <property type="protein sequence ID" value="RMN07256.1"/>
    <property type="molecule type" value="Genomic_DNA"/>
</dbReference>
<dbReference type="AlphaFoldDB" id="A0A3M3J9E4"/>
<organism evidence="1 2">
    <name type="scientific">Pseudomonas syringae pv. coriandricola</name>
    <dbReference type="NCBI Taxonomy" id="264453"/>
    <lineage>
        <taxon>Bacteria</taxon>
        <taxon>Pseudomonadati</taxon>
        <taxon>Pseudomonadota</taxon>
        <taxon>Gammaproteobacteria</taxon>
        <taxon>Pseudomonadales</taxon>
        <taxon>Pseudomonadaceae</taxon>
        <taxon>Pseudomonas</taxon>
    </lineage>
</organism>
<gene>
    <name evidence="1" type="ORF">ALQ65_200030</name>
</gene>
<protein>
    <submittedName>
        <fullName evidence="1">Uncharacterized protein</fullName>
    </submittedName>
</protein>
<sequence>MERGKIARACWLWSVTNRFLVDWGFSISVFEVIPGASPWSAFEVIPGSSPR</sequence>